<proteinExistence type="inferred from homology"/>
<evidence type="ECO:0000256" key="4">
    <source>
        <dbReference type="ARBA" id="ARBA00023163"/>
    </source>
</evidence>
<dbReference type="GO" id="GO:0006352">
    <property type="term" value="P:DNA-templated transcription initiation"/>
    <property type="evidence" value="ECO:0007669"/>
    <property type="project" value="InterPro"/>
</dbReference>
<gene>
    <name evidence="9" type="ORF">C1I92_25785</name>
</gene>
<dbReference type="InterPro" id="IPR013324">
    <property type="entry name" value="RNA_pol_sigma_r3/r4-like"/>
</dbReference>
<feature type="compositionally biased region" description="Basic residues" evidence="5">
    <location>
        <begin position="104"/>
        <end position="117"/>
    </location>
</feature>
<comment type="similarity">
    <text evidence="1">Belongs to the sigma-70 factor family. ECF subfamily.</text>
</comment>
<feature type="region of interest" description="Disordered" evidence="5">
    <location>
        <begin position="1"/>
        <end position="136"/>
    </location>
</feature>
<protein>
    <submittedName>
        <fullName evidence="9">RNA polymerase subunit sigma-24</fullName>
    </submittedName>
</protein>
<dbReference type="InterPro" id="IPR013249">
    <property type="entry name" value="RNA_pol_sigma70_r4_t2"/>
</dbReference>
<dbReference type="Gene3D" id="1.10.1740.10">
    <property type="match status" value="1"/>
</dbReference>
<dbReference type="NCBIfam" id="TIGR02937">
    <property type="entry name" value="sigma70-ECF"/>
    <property type="match status" value="1"/>
</dbReference>
<sequence length="547" mass="58747">MSIPAPRVRQVIDSHREGGTSDEVHAHAVRAGHRLGHRAGGGAHGRAGRARGVHRLSARTRHRVLRRGAAPVGHGDDAAPGRTGRGPAGHRRSVRRAEGEPGRLLRRRGRRSRRRGRDRPALPDRHRHGDPAAVGRRDVTDAVAEAHRRGWARVLATVVRITRDLDAAEDAVQDAFTAAVERWPAQGVPDDTTAWLTTVARNRALDAMRRERTLARKLPLLMVPTPAEPDEPDGLTDERLRLIFTCCHPALALPSRVALTLRLVCGVPTPDVARLFLVSQPTMAARLTRAKKKIQAAGIPYRVPAAHELPDRLPAVLAVVSLLLTEGHTASRGESLRQPELIRTATELAEVLAELMPDEAEVLGLLATVRLAAARGAGRLDDDGGLVLLSSQDRASWDRGLIADGCELAARAMRRTTPERAGPYALHAAIAAVHSEAPAYEATDWAQIVTLYGLLLRVAPSPVTELARVAAWSHVAGPAAALAEVTALAARPPLAGYHGLPAVRADLLRRLGRNAEAAASYREAAALTANAVERAFLLTQATQLVAE</sequence>
<dbReference type="Proteomes" id="UP000248764">
    <property type="component" value="Unassembled WGS sequence"/>
</dbReference>
<feature type="domain" description="DUF6596" evidence="8">
    <location>
        <begin position="312"/>
        <end position="413"/>
    </location>
</feature>
<evidence type="ECO:0000256" key="5">
    <source>
        <dbReference type="SAM" id="MobiDB-lite"/>
    </source>
</evidence>
<dbReference type="PANTHER" id="PTHR47756">
    <property type="entry name" value="BLL6612 PROTEIN-RELATED"/>
    <property type="match status" value="1"/>
</dbReference>
<dbReference type="SUPFAM" id="SSF88659">
    <property type="entry name" value="Sigma3 and sigma4 domains of RNA polymerase sigma factors"/>
    <property type="match status" value="1"/>
</dbReference>
<dbReference type="InterPro" id="IPR046531">
    <property type="entry name" value="DUF6596"/>
</dbReference>
<dbReference type="InterPro" id="IPR013325">
    <property type="entry name" value="RNA_pol_sigma_r2"/>
</dbReference>
<feature type="domain" description="RNA polymerase sigma-70 region 2" evidence="6">
    <location>
        <begin position="153"/>
        <end position="212"/>
    </location>
</feature>
<accession>A0A2W2B381</accession>
<feature type="compositionally biased region" description="Basic and acidic residues" evidence="5">
    <location>
        <begin position="10"/>
        <end position="26"/>
    </location>
</feature>
<evidence type="ECO:0000313" key="9">
    <source>
        <dbReference type="EMBL" id="PZF80482.1"/>
    </source>
</evidence>
<feature type="domain" description="RNA polymerase sigma factor 70 region 4 type 2" evidence="7">
    <location>
        <begin position="243"/>
        <end position="294"/>
    </location>
</feature>
<dbReference type="SUPFAM" id="SSF88946">
    <property type="entry name" value="Sigma2 domain of RNA polymerase sigma factors"/>
    <property type="match status" value="1"/>
</dbReference>
<dbReference type="GO" id="GO:0003677">
    <property type="term" value="F:DNA binding"/>
    <property type="evidence" value="ECO:0007669"/>
    <property type="project" value="InterPro"/>
</dbReference>
<dbReference type="Pfam" id="PF04542">
    <property type="entry name" value="Sigma70_r2"/>
    <property type="match status" value="1"/>
</dbReference>
<keyword evidence="2" id="KW-0805">Transcription regulation</keyword>
<keyword evidence="10" id="KW-1185">Reference proteome</keyword>
<evidence type="ECO:0000256" key="2">
    <source>
        <dbReference type="ARBA" id="ARBA00023015"/>
    </source>
</evidence>
<comment type="caution">
    <text evidence="9">The sequence shown here is derived from an EMBL/GenBank/DDBJ whole genome shotgun (WGS) entry which is preliminary data.</text>
</comment>
<feature type="compositionally biased region" description="Basic and acidic residues" evidence="5">
    <location>
        <begin position="118"/>
        <end position="136"/>
    </location>
</feature>
<evidence type="ECO:0000259" key="7">
    <source>
        <dbReference type="Pfam" id="PF08281"/>
    </source>
</evidence>
<organism evidence="9 10">
    <name type="scientific">Jiangella anatolica</name>
    <dbReference type="NCBI Taxonomy" id="2670374"/>
    <lineage>
        <taxon>Bacteria</taxon>
        <taxon>Bacillati</taxon>
        <taxon>Actinomycetota</taxon>
        <taxon>Actinomycetes</taxon>
        <taxon>Jiangellales</taxon>
        <taxon>Jiangellaceae</taxon>
        <taxon>Jiangella</taxon>
    </lineage>
</organism>
<evidence type="ECO:0000256" key="3">
    <source>
        <dbReference type="ARBA" id="ARBA00023082"/>
    </source>
</evidence>
<feature type="compositionally biased region" description="Basic residues" evidence="5">
    <location>
        <begin position="46"/>
        <end position="66"/>
    </location>
</feature>
<dbReference type="EMBL" id="POTW01000086">
    <property type="protein sequence ID" value="PZF80482.1"/>
    <property type="molecule type" value="Genomic_DNA"/>
</dbReference>
<evidence type="ECO:0000259" key="8">
    <source>
        <dbReference type="Pfam" id="PF20239"/>
    </source>
</evidence>
<keyword evidence="3" id="KW-0731">Sigma factor</keyword>
<evidence type="ECO:0000256" key="1">
    <source>
        <dbReference type="ARBA" id="ARBA00010641"/>
    </source>
</evidence>
<feature type="compositionally biased region" description="Basic residues" evidence="5">
    <location>
        <begin position="27"/>
        <end position="37"/>
    </location>
</feature>
<evidence type="ECO:0000259" key="6">
    <source>
        <dbReference type="Pfam" id="PF04542"/>
    </source>
</evidence>
<dbReference type="InterPro" id="IPR014284">
    <property type="entry name" value="RNA_pol_sigma-70_dom"/>
</dbReference>
<keyword evidence="4" id="KW-0804">Transcription</keyword>
<dbReference type="InterPro" id="IPR007627">
    <property type="entry name" value="RNA_pol_sigma70_r2"/>
</dbReference>
<evidence type="ECO:0000313" key="10">
    <source>
        <dbReference type="Proteomes" id="UP000248764"/>
    </source>
</evidence>
<dbReference type="GO" id="GO:0016987">
    <property type="term" value="F:sigma factor activity"/>
    <property type="evidence" value="ECO:0007669"/>
    <property type="project" value="UniProtKB-KW"/>
</dbReference>
<dbReference type="PANTHER" id="PTHR47756:SF2">
    <property type="entry name" value="BLL6612 PROTEIN"/>
    <property type="match status" value="1"/>
</dbReference>
<dbReference type="Pfam" id="PF20239">
    <property type="entry name" value="DUF6596"/>
    <property type="match status" value="1"/>
</dbReference>
<dbReference type="AlphaFoldDB" id="A0A2W2B381"/>
<name>A0A2W2B381_9ACTN</name>
<reference evidence="9 10" key="1">
    <citation type="submission" date="2018-01" db="EMBL/GenBank/DDBJ databases">
        <title>Draft genome sequence of Jiangella sp. GTF31.</title>
        <authorList>
            <person name="Sahin N."/>
            <person name="Ay H."/>
            <person name="Saygin H."/>
        </authorList>
    </citation>
    <scope>NUCLEOTIDE SEQUENCE [LARGE SCALE GENOMIC DNA]</scope>
    <source>
        <strain evidence="9 10">GTF31</strain>
    </source>
</reference>
<dbReference type="Pfam" id="PF08281">
    <property type="entry name" value="Sigma70_r4_2"/>
    <property type="match status" value="1"/>
</dbReference>